<feature type="domain" description="Mycothiol-dependent maleylpyruvate isomerase metal-binding" evidence="2">
    <location>
        <begin position="15"/>
        <end position="128"/>
    </location>
</feature>
<dbReference type="InterPro" id="IPR017517">
    <property type="entry name" value="Maleyloyr_isom"/>
</dbReference>
<dbReference type="AlphaFoldDB" id="A0A1I1CPL3"/>
<protein>
    <submittedName>
        <fullName evidence="3">TIGR03083 family protein</fullName>
    </submittedName>
</protein>
<dbReference type="NCBIfam" id="TIGR03083">
    <property type="entry name" value="maleylpyruvate isomerase family mycothiol-dependent enzyme"/>
    <property type="match status" value="1"/>
</dbReference>
<dbReference type="PANTHER" id="PTHR40758">
    <property type="entry name" value="CONSERVED PROTEIN"/>
    <property type="match status" value="1"/>
</dbReference>
<dbReference type="GO" id="GO:0046872">
    <property type="term" value="F:metal ion binding"/>
    <property type="evidence" value="ECO:0007669"/>
    <property type="project" value="InterPro"/>
</dbReference>
<proteinExistence type="predicted"/>
<evidence type="ECO:0000259" key="2">
    <source>
        <dbReference type="Pfam" id="PF11716"/>
    </source>
</evidence>
<evidence type="ECO:0000313" key="3">
    <source>
        <dbReference type="EMBL" id="SFB64022.1"/>
    </source>
</evidence>
<dbReference type="SUPFAM" id="SSF109854">
    <property type="entry name" value="DinB/YfiT-like putative metalloenzymes"/>
    <property type="match status" value="1"/>
</dbReference>
<accession>A0A1I1CPL3</accession>
<dbReference type="EMBL" id="FOKG01000039">
    <property type="protein sequence ID" value="SFB64022.1"/>
    <property type="molecule type" value="Genomic_DNA"/>
</dbReference>
<dbReference type="InterPro" id="IPR034660">
    <property type="entry name" value="DinB/YfiT-like"/>
</dbReference>
<evidence type="ECO:0000259" key="1">
    <source>
        <dbReference type="Pfam" id="PF07398"/>
    </source>
</evidence>
<dbReference type="PANTHER" id="PTHR40758:SF1">
    <property type="entry name" value="CONSERVED PROTEIN"/>
    <property type="match status" value="1"/>
</dbReference>
<feature type="domain" description="MDMPI C-terminal" evidence="1">
    <location>
        <begin position="141"/>
        <end position="230"/>
    </location>
</feature>
<reference evidence="4" key="1">
    <citation type="submission" date="2016-10" db="EMBL/GenBank/DDBJ databases">
        <authorList>
            <person name="Varghese N."/>
            <person name="Submissions S."/>
        </authorList>
    </citation>
    <scope>NUCLEOTIDE SEQUENCE [LARGE SCALE GENOMIC DNA]</scope>
    <source>
        <strain evidence="4">CGMCC 4.3568</strain>
    </source>
</reference>
<dbReference type="STRING" id="490629.SAMN05216266_13924"/>
<dbReference type="Proteomes" id="UP000243799">
    <property type="component" value="Unassembled WGS sequence"/>
</dbReference>
<dbReference type="Pfam" id="PF11716">
    <property type="entry name" value="MDMPI_N"/>
    <property type="match status" value="1"/>
</dbReference>
<dbReference type="InterPro" id="IPR024344">
    <property type="entry name" value="MDMPI_metal-binding"/>
</dbReference>
<name>A0A1I1CPL3_9PSEU</name>
<dbReference type="Gene3D" id="1.20.120.450">
    <property type="entry name" value="dinb family like domain"/>
    <property type="match status" value="1"/>
</dbReference>
<evidence type="ECO:0000313" key="4">
    <source>
        <dbReference type="Proteomes" id="UP000243799"/>
    </source>
</evidence>
<dbReference type="OrthoDB" id="3671213at2"/>
<dbReference type="GO" id="GO:0005886">
    <property type="term" value="C:plasma membrane"/>
    <property type="evidence" value="ECO:0007669"/>
    <property type="project" value="TreeGrafter"/>
</dbReference>
<dbReference type="RefSeq" id="WP_091679794.1">
    <property type="nucleotide sequence ID" value="NZ_FOKG01000039.1"/>
</dbReference>
<sequence>MYAKDYVSALRRDGATMARAAGGALDRDVPACPGWTVGDLVWHTGEVHFFWRQIASGALAGPEHYTEPDRPADEELLDWFNYGVANTASTLERLTPAQPMWTWAPSRQDAGFVQRRMAQETAVHCWDILAAVGEPGPLDREIAVDGIDEFLGHFLPDQAPQELAGGVHLHATDGTGEWLIRAVDGEWLVERAHAKGAAAVRGSASDLLLLLWRRIRPDAAAIEVLGDEDVCASFLGLASLD</sequence>
<organism evidence="3 4">
    <name type="scientific">Amycolatopsis marina</name>
    <dbReference type="NCBI Taxonomy" id="490629"/>
    <lineage>
        <taxon>Bacteria</taxon>
        <taxon>Bacillati</taxon>
        <taxon>Actinomycetota</taxon>
        <taxon>Actinomycetes</taxon>
        <taxon>Pseudonocardiales</taxon>
        <taxon>Pseudonocardiaceae</taxon>
        <taxon>Amycolatopsis</taxon>
    </lineage>
</organism>
<dbReference type="Pfam" id="PF07398">
    <property type="entry name" value="MDMPI_C"/>
    <property type="match status" value="1"/>
</dbReference>
<keyword evidence="4" id="KW-1185">Reference proteome</keyword>
<gene>
    <name evidence="3" type="ORF">SAMN05216266_13924</name>
</gene>
<dbReference type="InterPro" id="IPR010872">
    <property type="entry name" value="MDMPI_C-term_domain"/>
</dbReference>